<accession>A0A6A0A7A6</accession>
<comment type="caution">
    <text evidence="1">The sequence shown here is derived from an EMBL/GenBank/DDBJ whole genome shotgun (WGS) entry which is preliminary data.</text>
</comment>
<dbReference type="InterPro" id="IPR036612">
    <property type="entry name" value="KH_dom_type_1_sf"/>
</dbReference>
<organism evidence="1 2">
    <name type="scientific">Haematococcus lacustris</name>
    <name type="common">Green alga</name>
    <name type="synonym">Haematococcus pluvialis</name>
    <dbReference type="NCBI Taxonomy" id="44745"/>
    <lineage>
        <taxon>Eukaryota</taxon>
        <taxon>Viridiplantae</taxon>
        <taxon>Chlorophyta</taxon>
        <taxon>core chlorophytes</taxon>
        <taxon>Chlorophyceae</taxon>
        <taxon>CS clade</taxon>
        <taxon>Chlamydomonadales</taxon>
        <taxon>Haematococcaceae</taxon>
        <taxon>Haematococcus</taxon>
    </lineage>
</organism>
<proteinExistence type="predicted"/>
<gene>
    <name evidence="1" type="ORF">HaLaN_26839</name>
</gene>
<dbReference type="GO" id="GO:0003723">
    <property type="term" value="F:RNA binding"/>
    <property type="evidence" value="ECO:0007669"/>
    <property type="project" value="InterPro"/>
</dbReference>
<dbReference type="AlphaFoldDB" id="A0A6A0A7A6"/>
<evidence type="ECO:0000313" key="2">
    <source>
        <dbReference type="Proteomes" id="UP000485058"/>
    </source>
</evidence>
<sequence>MGFCGRQQLEAVVRVGNAIRALARCYLPIYATTIMDAYELAVERGGGLADMGQPDFLAALVRSEALRRRAAQAR</sequence>
<dbReference type="SUPFAM" id="SSF54791">
    <property type="entry name" value="Eukaryotic type KH-domain (KH-domain type I)"/>
    <property type="match status" value="1"/>
</dbReference>
<dbReference type="EMBL" id="BLLF01003845">
    <property type="protein sequence ID" value="GFH28362.1"/>
    <property type="molecule type" value="Genomic_DNA"/>
</dbReference>
<dbReference type="Proteomes" id="UP000485058">
    <property type="component" value="Unassembled WGS sequence"/>
</dbReference>
<name>A0A6A0A7A6_HAELA</name>
<keyword evidence="2" id="KW-1185">Reference proteome</keyword>
<evidence type="ECO:0000313" key="1">
    <source>
        <dbReference type="EMBL" id="GFH28362.1"/>
    </source>
</evidence>
<protein>
    <submittedName>
        <fullName evidence="1">Exosome complex component RRP4</fullName>
    </submittedName>
</protein>
<reference evidence="1 2" key="1">
    <citation type="submission" date="2020-02" db="EMBL/GenBank/DDBJ databases">
        <title>Draft genome sequence of Haematococcus lacustris strain NIES-144.</title>
        <authorList>
            <person name="Morimoto D."/>
            <person name="Nakagawa S."/>
            <person name="Yoshida T."/>
            <person name="Sawayama S."/>
        </authorList>
    </citation>
    <scope>NUCLEOTIDE SEQUENCE [LARGE SCALE GENOMIC DNA]</scope>
    <source>
        <strain evidence="1 2">NIES-144</strain>
    </source>
</reference>